<dbReference type="PROSITE" id="PS50893">
    <property type="entry name" value="ABC_TRANSPORTER_2"/>
    <property type="match status" value="1"/>
</dbReference>
<accession>A0A2K9DKT0</accession>
<dbReference type="EMBL" id="CP025299">
    <property type="protein sequence ID" value="AUG30107.1"/>
    <property type="molecule type" value="Genomic_DNA"/>
</dbReference>
<dbReference type="AlphaFoldDB" id="A0A2K9DKT0"/>
<dbReference type="Gene3D" id="3.40.50.300">
    <property type="entry name" value="P-loop containing nucleotide triphosphate hydrolases"/>
    <property type="match status" value="1"/>
</dbReference>
<keyword evidence="3 5" id="KW-0067">ATP-binding</keyword>
<dbReference type="InterPro" id="IPR003593">
    <property type="entry name" value="AAA+_ATPase"/>
</dbReference>
<evidence type="ECO:0000256" key="1">
    <source>
        <dbReference type="ARBA" id="ARBA00022448"/>
    </source>
</evidence>
<dbReference type="KEGG" id="mhos:CXR34_12055"/>
<evidence type="ECO:0000313" key="5">
    <source>
        <dbReference type="EMBL" id="AUG30107.1"/>
    </source>
</evidence>
<evidence type="ECO:0000313" key="6">
    <source>
        <dbReference type="Proteomes" id="UP000233276"/>
    </source>
</evidence>
<dbReference type="SMART" id="SM00382">
    <property type="entry name" value="AAA"/>
    <property type="match status" value="1"/>
</dbReference>
<dbReference type="PANTHER" id="PTHR42788">
    <property type="entry name" value="TAURINE IMPORT ATP-BINDING PROTEIN-RELATED"/>
    <property type="match status" value="1"/>
</dbReference>
<dbReference type="Proteomes" id="UP000233276">
    <property type="component" value="Chromosome"/>
</dbReference>
<dbReference type="SUPFAM" id="SSF52540">
    <property type="entry name" value="P-loop containing nucleoside triphosphate hydrolases"/>
    <property type="match status" value="1"/>
</dbReference>
<evidence type="ECO:0000256" key="2">
    <source>
        <dbReference type="ARBA" id="ARBA00022741"/>
    </source>
</evidence>
<dbReference type="InterPro" id="IPR027417">
    <property type="entry name" value="P-loop_NTPase"/>
</dbReference>
<organism evidence="5 6">
    <name type="scientific">Microbacterium hominis</name>
    <dbReference type="NCBI Taxonomy" id="162426"/>
    <lineage>
        <taxon>Bacteria</taxon>
        <taxon>Bacillati</taxon>
        <taxon>Actinomycetota</taxon>
        <taxon>Actinomycetes</taxon>
        <taxon>Micrococcales</taxon>
        <taxon>Microbacteriaceae</taxon>
        <taxon>Microbacterium</taxon>
    </lineage>
</organism>
<evidence type="ECO:0000256" key="3">
    <source>
        <dbReference type="ARBA" id="ARBA00022840"/>
    </source>
</evidence>
<proteinExistence type="predicted"/>
<keyword evidence="2" id="KW-0547">Nucleotide-binding</keyword>
<keyword evidence="1" id="KW-0813">Transport</keyword>
<dbReference type="InterPro" id="IPR017871">
    <property type="entry name" value="ABC_transporter-like_CS"/>
</dbReference>
<gene>
    <name evidence="5" type="ORF">CXR34_12055</name>
</gene>
<dbReference type="Pfam" id="PF00005">
    <property type="entry name" value="ABC_tran"/>
    <property type="match status" value="1"/>
</dbReference>
<dbReference type="CDD" id="cd03293">
    <property type="entry name" value="ABC_NrtD_SsuB_transporters"/>
    <property type="match status" value="1"/>
</dbReference>
<reference evidence="5 6" key="1">
    <citation type="submission" date="2017-12" db="EMBL/GenBank/DDBJ databases">
        <title>Isolation and characterization of estrogens degradatiion strain Microbacterium hominis SJTG1.</title>
        <authorList>
            <person name="Xiong W."/>
            <person name="Yin C."/>
            <person name="Zheng D."/>
            <person name="Liang R."/>
        </authorList>
    </citation>
    <scope>NUCLEOTIDE SEQUENCE [LARGE SCALE GENOMIC DNA]</scope>
    <source>
        <strain evidence="5 6">SJTG1</strain>
    </source>
</reference>
<name>A0A2K9DKT0_9MICO</name>
<feature type="domain" description="ABC transporter" evidence="4">
    <location>
        <begin position="14"/>
        <end position="245"/>
    </location>
</feature>
<protein>
    <submittedName>
        <fullName evidence="5">ABC transporter ATP-binding protein</fullName>
    </submittedName>
</protein>
<dbReference type="PROSITE" id="PS00211">
    <property type="entry name" value="ABC_TRANSPORTER_1"/>
    <property type="match status" value="1"/>
</dbReference>
<dbReference type="InterPro" id="IPR050166">
    <property type="entry name" value="ABC_transporter_ATP-bind"/>
</dbReference>
<evidence type="ECO:0000259" key="4">
    <source>
        <dbReference type="PROSITE" id="PS50893"/>
    </source>
</evidence>
<dbReference type="InterPro" id="IPR003439">
    <property type="entry name" value="ABC_transporter-like_ATP-bd"/>
</dbReference>
<dbReference type="GO" id="GO:0005524">
    <property type="term" value="F:ATP binding"/>
    <property type="evidence" value="ECO:0007669"/>
    <property type="project" value="UniProtKB-KW"/>
</dbReference>
<dbReference type="PANTHER" id="PTHR42788:SF13">
    <property type="entry name" value="ALIPHATIC SULFONATES IMPORT ATP-BINDING PROTEIN SSUB"/>
    <property type="match status" value="1"/>
</dbReference>
<sequence length="262" mass="28383">MSCLWVGGSVNDLIEIADLSKVYQTRTGTVTALSHVDLSIGEGEFVSILGPSGCGKTTLLRILAGLEGHTEGEATISGTPIGAPRGEAGMVFQKATLLPWLNILDNVLLPLSLKRRVTASDRRHATALLTMVGLEDFLRKHPHELSGGMQQRAAICRALVHDPAVLLMDEPFGALDAMTRDALNVEVNRIWRETGTTAVLITHSIAEAVFLAERVVVMTPRPGRIAEIVEVPFGKERTPDLLGDPEFAALTSHIRRHFEVNS</sequence>
<dbReference type="GO" id="GO:0016887">
    <property type="term" value="F:ATP hydrolysis activity"/>
    <property type="evidence" value="ECO:0007669"/>
    <property type="project" value="InterPro"/>
</dbReference>